<sequence>MKNIHLTTAQSRLGQSEANRFQGISEAVISETERFAGYNRKLNSQNADSVSHQWAMIASLNKNLNINAGGDYHQTAGQLLSKQQLNLQADNI</sequence>
<keyword evidence="2" id="KW-1185">Reference proteome</keyword>
<evidence type="ECO:0000313" key="2">
    <source>
        <dbReference type="Proteomes" id="UP000188820"/>
    </source>
</evidence>
<comment type="caution">
    <text evidence="1">The sequence shown here is derived from an EMBL/GenBank/DDBJ whole genome shotgun (WGS) entry which is preliminary data.</text>
</comment>
<dbReference type="Proteomes" id="UP000188820">
    <property type="component" value="Unassembled WGS sequence"/>
</dbReference>
<reference evidence="1 2" key="1">
    <citation type="submission" date="2016-10" db="EMBL/GenBank/DDBJ databases">
        <title>Rodentibacter gen. nov. and new species.</title>
        <authorList>
            <person name="Christensen H."/>
        </authorList>
    </citation>
    <scope>NUCLEOTIDE SEQUENCE [LARGE SCALE GENOMIC DNA]</scope>
    <source>
        <strain evidence="1 2">1998236014</strain>
    </source>
</reference>
<organism evidence="1 2">
    <name type="scientific">Rodentibacter caecimuris</name>
    <dbReference type="NCBI Taxonomy" id="1796644"/>
    <lineage>
        <taxon>Bacteria</taxon>
        <taxon>Pseudomonadati</taxon>
        <taxon>Pseudomonadota</taxon>
        <taxon>Gammaproteobacteria</taxon>
        <taxon>Pasteurellales</taxon>
        <taxon>Pasteurellaceae</taxon>
        <taxon>Rodentibacter</taxon>
    </lineage>
</organism>
<proteinExistence type="predicted"/>
<accession>A0ABX3KXT5</accession>
<gene>
    <name evidence="1" type="ORF">BKG89_05330</name>
</gene>
<dbReference type="EMBL" id="MLAA01000023">
    <property type="protein sequence ID" value="OOF69744.1"/>
    <property type="molecule type" value="Genomic_DNA"/>
</dbReference>
<evidence type="ECO:0000313" key="1">
    <source>
        <dbReference type="EMBL" id="OOF69744.1"/>
    </source>
</evidence>
<name>A0ABX3KXT5_9PAST</name>
<dbReference type="RefSeq" id="WP_077463149.1">
    <property type="nucleotide sequence ID" value="NZ_MLAA01000023.1"/>
</dbReference>
<protein>
    <submittedName>
        <fullName evidence="1">Uncharacterized protein</fullName>
    </submittedName>
</protein>